<dbReference type="SMART" id="SM00052">
    <property type="entry name" value="EAL"/>
    <property type="match status" value="1"/>
</dbReference>
<dbReference type="PANTHER" id="PTHR33121">
    <property type="entry name" value="CYCLIC DI-GMP PHOSPHODIESTERASE PDEF"/>
    <property type="match status" value="1"/>
</dbReference>
<dbReference type="AlphaFoldDB" id="A0A1I6HHZ1"/>
<evidence type="ECO:0000313" key="3">
    <source>
        <dbReference type="Proteomes" id="UP000198644"/>
    </source>
</evidence>
<dbReference type="InterPro" id="IPR000160">
    <property type="entry name" value="GGDEF_dom"/>
</dbReference>
<dbReference type="PANTHER" id="PTHR33121:SF19">
    <property type="entry name" value="CYCLIC DI-GMP PHOSPHODIESTERASE PA2567"/>
    <property type="match status" value="1"/>
</dbReference>
<dbReference type="EMBL" id="FOYW01000001">
    <property type="protein sequence ID" value="SFR54066.1"/>
    <property type="molecule type" value="Genomic_DNA"/>
</dbReference>
<dbReference type="InterPro" id="IPR029787">
    <property type="entry name" value="Nucleotide_cyclase"/>
</dbReference>
<dbReference type="GO" id="GO:0071111">
    <property type="term" value="F:cyclic-guanylate-specific phosphodiesterase activity"/>
    <property type="evidence" value="ECO:0007669"/>
    <property type="project" value="InterPro"/>
</dbReference>
<keyword evidence="3" id="KW-1185">Reference proteome</keyword>
<reference evidence="2 3" key="1">
    <citation type="submission" date="2016-10" db="EMBL/GenBank/DDBJ databases">
        <authorList>
            <person name="de Groot N.N."/>
        </authorList>
    </citation>
    <scope>NUCLEOTIDE SEQUENCE [LARGE SCALE GENOMIC DNA]</scope>
    <source>
        <strain evidence="2 3">CGMCC 1.9167</strain>
    </source>
</reference>
<protein>
    <submittedName>
        <fullName evidence="2">Diguanylate cyclase/phosphodiesterase with GAF sensor</fullName>
    </submittedName>
</protein>
<dbReference type="Proteomes" id="UP000198644">
    <property type="component" value="Unassembled WGS sequence"/>
</dbReference>
<name>A0A1I6HHZ1_9GAMM</name>
<dbReference type="Pfam" id="PF00563">
    <property type="entry name" value="EAL"/>
    <property type="match status" value="1"/>
</dbReference>
<dbReference type="InterPro" id="IPR003018">
    <property type="entry name" value="GAF"/>
</dbReference>
<gene>
    <name evidence="2" type="ORF">SAMN05216203_1259</name>
</gene>
<evidence type="ECO:0000259" key="1">
    <source>
        <dbReference type="PROSITE" id="PS50883"/>
    </source>
</evidence>
<dbReference type="Gene3D" id="3.30.70.270">
    <property type="match status" value="1"/>
</dbReference>
<dbReference type="SMART" id="SM00267">
    <property type="entry name" value="GGDEF"/>
    <property type="match status" value="1"/>
</dbReference>
<feature type="domain" description="EAL" evidence="1">
    <location>
        <begin position="329"/>
        <end position="586"/>
    </location>
</feature>
<dbReference type="InterPro" id="IPR001633">
    <property type="entry name" value="EAL_dom"/>
</dbReference>
<dbReference type="InterPro" id="IPR029016">
    <property type="entry name" value="GAF-like_dom_sf"/>
</dbReference>
<evidence type="ECO:0000313" key="2">
    <source>
        <dbReference type="EMBL" id="SFR54066.1"/>
    </source>
</evidence>
<dbReference type="SUPFAM" id="SSF55781">
    <property type="entry name" value="GAF domain-like"/>
    <property type="match status" value="1"/>
</dbReference>
<dbReference type="STRING" id="650891.SAMN05216203_1259"/>
<dbReference type="Gene3D" id="3.20.20.450">
    <property type="entry name" value="EAL domain"/>
    <property type="match status" value="1"/>
</dbReference>
<accession>A0A1I6HHZ1</accession>
<dbReference type="InterPro" id="IPR035919">
    <property type="entry name" value="EAL_sf"/>
</dbReference>
<dbReference type="SUPFAM" id="SSF141868">
    <property type="entry name" value="EAL domain-like"/>
    <property type="match status" value="1"/>
</dbReference>
<dbReference type="RefSeq" id="WP_092009866.1">
    <property type="nucleotide sequence ID" value="NZ_FOYW01000001.1"/>
</dbReference>
<dbReference type="CDD" id="cd01948">
    <property type="entry name" value="EAL"/>
    <property type="match status" value="1"/>
</dbReference>
<dbReference type="PROSITE" id="PS50883">
    <property type="entry name" value="EAL"/>
    <property type="match status" value="1"/>
</dbReference>
<dbReference type="InterPro" id="IPR043128">
    <property type="entry name" value="Rev_trsase/Diguanyl_cyclase"/>
</dbReference>
<sequence length="596" mass="66580">MSEYERQRLYTLRQLDILDTPPSEAFDRITRMACRIFDLPVAAVSLTDENRQWFKSRLGTGVTEVARYKSPCSDVSATSELEVVEDLLATDFYRDSPQAKLGMRFYAGAPLTTRDGYTLGTLCVLGPEPRTASEDELESLMDLSNMVMAQIELRHALGRTDPVTLLPNRSQFGDDLEDLARDHPDRPYHGLFVELASVVQLNTVTRVLGGGQVDLLAREGARQLEELVGRHRDLYSVGMCQYLFLRDTEDQELLKAEAEQLGRQLSRSSLWRNLAIIVRPRIGIASFLPKDAVADNIIRLAQSACQTARFRESSLAVFTPSMDTEQQRRFRLLNDMHHLLQDGAEQLRLVFQPRVALASGRCVGAEALVRWHHPELGDISPSEFIPLIENTPVAKHLTRWVLDAAIAQASTWFDQGMPLRVSANVMASNFEEAGFTDHLISRLHLDKVPADRFELELTESALVGNSLAVRKQLKALSGAGIRLAIDDFGTGYSNLAYLLNVPADIIKIDRAFTSARRSKRRESQTMMLKAMIDLAHGMGYQTVAEGFEPPDMGMTLSELGCDEAQSFAISRPLDPEAFSSWYHSRATTDVYGAGLK</sequence>
<proteinExistence type="predicted"/>
<dbReference type="SMART" id="SM00065">
    <property type="entry name" value="GAF"/>
    <property type="match status" value="1"/>
</dbReference>
<dbReference type="Gene3D" id="3.30.450.40">
    <property type="match status" value="1"/>
</dbReference>
<dbReference type="SUPFAM" id="SSF55073">
    <property type="entry name" value="Nucleotide cyclase"/>
    <property type="match status" value="1"/>
</dbReference>
<organism evidence="2 3">
    <name type="scientific">Marinobacter daqiaonensis</name>
    <dbReference type="NCBI Taxonomy" id="650891"/>
    <lineage>
        <taxon>Bacteria</taxon>
        <taxon>Pseudomonadati</taxon>
        <taxon>Pseudomonadota</taxon>
        <taxon>Gammaproteobacteria</taxon>
        <taxon>Pseudomonadales</taxon>
        <taxon>Marinobacteraceae</taxon>
        <taxon>Marinobacter</taxon>
    </lineage>
</organism>
<dbReference type="Pfam" id="PF01590">
    <property type="entry name" value="GAF"/>
    <property type="match status" value="1"/>
</dbReference>
<dbReference type="OrthoDB" id="9804951at2"/>
<dbReference type="InterPro" id="IPR050706">
    <property type="entry name" value="Cyclic-di-GMP_PDE-like"/>
</dbReference>